<evidence type="ECO:0000256" key="2">
    <source>
        <dbReference type="ARBA" id="ARBA00009777"/>
    </source>
</evidence>
<comment type="similarity">
    <text evidence="2 10">Belongs to the organic radical-activating enzymes family.</text>
</comment>
<dbReference type="GO" id="GO:0006006">
    <property type="term" value="P:glucose metabolic process"/>
    <property type="evidence" value="ECO:0007669"/>
    <property type="project" value="UniProtKB-KW"/>
</dbReference>
<dbReference type="NCBIfam" id="TIGR02493">
    <property type="entry name" value="PFLA"/>
    <property type="match status" value="1"/>
</dbReference>
<feature type="domain" description="Radical SAM core" evidence="11">
    <location>
        <begin position="33"/>
        <end position="260"/>
    </location>
</feature>
<dbReference type="PROSITE" id="PS51918">
    <property type="entry name" value="RADICAL_SAM"/>
    <property type="match status" value="1"/>
</dbReference>
<dbReference type="InterPro" id="IPR013785">
    <property type="entry name" value="Aldolase_TIM"/>
</dbReference>
<dbReference type="Pfam" id="PF04055">
    <property type="entry name" value="Radical_SAM"/>
    <property type="match status" value="1"/>
</dbReference>
<accession>A0A0C5VQS1</accession>
<dbReference type="GO" id="GO:0005737">
    <property type="term" value="C:cytoplasm"/>
    <property type="evidence" value="ECO:0007669"/>
    <property type="project" value="UniProtKB-SubCell"/>
</dbReference>
<dbReference type="AlphaFoldDB" id="A0A0C5VQS1"/>
<dbReference type="Gene3D" id="3.20.20.70">
    <property type="entry name" value="Aldolase class I"/>
    <property type="match status" value="1"/>
</dbReference>
<dbReference type="SFLD" id="SFLDS00029">
    <property type="entry name" value="Radical_SAM"/>
    <property type="match status" value="1"/>
</dbReference>
<keyword evidence="4" id="KW-0119">Carbohydrate metabolism</keyword>
<reference evidence="12 13" key="1">
    <citation type="submission" date="2014-01" db="EMBL/GenBank/DDBJ databases">
        <title>Full genme sequencing of cellulolytic bacterium Gynuella sunshinyii YC6258T gen. nov., sp. nov.</title>
        <authorList>
            <person name="Khan H."/>
            <person name="Chung E.J."/>
            <person name="Chung Y.R."/>
        </authorList>
    </citation>
    <scope>NUCLEOTIDE SEQUENCE [LARGE SCALE GENOMIC DNA]</scope>
    <source>
        <strain evidence="12 13">YC6258</strain>
    </source>
</reference>
<dbReference type="Proteomes" id="UP000032266">
    <property type="component" value="Chromosome"/>
</dbReference>
<dbReference type="PATRIC" id="fig|1445510.3.peg.4886"/>
<dbReference type="InterPro" id="IPR034457">
    <property type="entry name" value="Organic_radical-activating"/>
</dbReference>
<dbReference type="CDD" id="cd01335">
    <property type="entry name" value="Radical_SAM"/>
    <property type="match status" value="1"/>
</dbReference>
<dbReference type="GO" id="GO:0043365">
    <property type="term" value="F:[formate-C-acetyltransferase]-activating enzyme activity"/>
    <property type="evidence" value="ECO:0007669"/>
    <property type="project" value="UniProtKB-UniRule"/>
</dbReference>
<dbReference type="GO" id="GO:0046872">
    <property type="term" value="F:metal ion binding"/>
    <property type="evidence" value="ECO:0007669"/>
    <property type="project" value="UniProtKB-UniRule"/>
</dbReference>
<keyword evidence="6 10" id="KW-0479">Metal-binding</keyword>
<keyword evidence="4" id="KW-0313">Glucose metabolism</keyword>
<dbReference type="STRING" id="1445510.YC6258_04925"/>
<dbReference type="KEGG" id="gsn:YC6258_04925"/>
<dbReference type="InterPro" id="IPR058240">
    <property type="entry name" value="rSAM_sf"/>
</dbReference>
<dbReference type="PROSITE" id="PS01087">
    <property type="entry name" value="RADICAL_ACTIVATING"/>
    <property type="match status" value="1"/>
</dbReference>
<dbReference type="InterPro" id="IPR001989">
    <property type="entry name" value="Radical_activat_CS"/>
</dbReference>
<evidence type="ECO:0000256" key="9">
    <source>
        <dbReference type="ARBA" id="ARBA00023014"/>
    </source>
</evidence>
<keyword evidence="5 10" id="KW-0949">S-adenosyl-L-methionine</keyword>
<evidence type="ECO:0000256" key="4">
    <source>
        <dbReference type="ARBA" id="ARBA00022526"/>
    </source>
</evidence>
<dbReference type="PANTHER" id="PTHR30352">
    <property type="entry name" value="PYRUVATE FORMATE-LYASE-ACTIVATING ENZYME"/>
    <property type="match status" value="1"/>
</dbReference>
<evidence type="ECO:0000256" key="3">
    <source>
        <dbReference type="ARBA" id="ARBA00022485"/>
    </source>
</evidence>
<dbReference type="SUPFAM" id="SSF102114">
    <property type="entry name" value="Radical SAM enzymes"/>
    <property type="match status" value="1"/>
</dbReference>
<keyword evidence="13" id="KW-1185">Reference proteome</keyword>
<sequence length="264" mass="29929">MTRLENLIPVAGDEMDADHMLGRVHSTDSFGTVDGPGTRFVVFLQGCLYRCLYCHNRDTWDLNAGELRSVGELVEEIIPYQPFMEMSEGGVTVTGGEPLLQAQFVYRLFKSLKHLGFHTCLDTNGYAVHYDDTLDALLSFTDLVMLDIKQINPERHKTLVGVSNQYALKFARYLAEREKKLWIRYVVVPGYSDDLDDADELARFVAQLGNVEKVELLPFHQLGEHKWKEMGEEYALSDITPPSSETMKRISAVFNSYGLATGEY</sequence>
<dbReference type="GO" id="GO:0051539">
    <property type="term" value="F:4 iron, 4 sulfur cluster binding"/>
    <property type="evidence" value="ECO:0007669"/>
    <property type="project" value="UniProtKB-UniRule"/>
</dbReference>
<evidence type="ECO:0000256" key="10">
    <source>
        <dbReference type="RuleBase" id="RU362053"/>
    </source>
</evidence>
<comment type="function">
    <text evidence="1">Activation of pyruvate formate-lyase 1 under anaerobic conditions by generation of an organic free radical, using S-adenosylmethionine and reduced flavodoxin as cosubstrates to produce 5'-deoxy-adenosine.</text>
</comment>
<dbReference type="EC" id="1.97.1.4" evidence="10"/>
<organism evidence="12 13">
    <name type="scientific">Gynuella sunshinyii YC6258</name>
    <dbReference type="NCBI Taxonomy" id="1445510"/>
    <lineage>
        <taxon>Bacteria</taxon>
        <taxon>Pseudomonadati</taxon>
        <taxon>Pseudomonadota</taxon>
        <taxon>Gammaproteobacteria</taxon>
        <taxon>Oceanospirillales</taxon>
        <taxon>Saccharospirillaceae</taxon>
        <taxon>Gynuella</taxon>
    </lineage>
</organism>
<protein>
    <recommendedName>
        <fullName evidence="10">Pyruvate formate-lyase-activating enzyme</fullName>
        <ecNumber evidence="10">1.97.1.4</ecNumber>
    </recommendedName>
</protein>
<dbReference type="EMBL" id="CP007142">
    <property type="protein sequence ID" value="AJQ96957.1"/>
    <property type="molecule type" value="Genomic_DNA"/>
</dbReference>
<keyword evidence="10" id="KW-0963">Cytoplasm</keyword>
<comment type="subcellular location">
    <subcellularLocation>
        <location evidence="10">Cytoplasm</location>
    </subcellularLocation>
</comment>
<evidence type="ECO:0000313" key="13">
    <source>
        <dbReference type="Proteomes" id="UP000032266"/>
    </source>
</evidence>
<evidence type="ECO:0000259" key="11">
    <source>
        <dbReference type="PROSITE" id="PS51918"/>
    </source>
</evidence>
<proteinExistence type="inferred from homology"/>
<keyword evidence="7 10" id="KW-0560">Oxidoreductase</keyword>
<keyword evidence="3 10" id="KW-0004">4Fe-4S</keyword>
<dbReference type="SFLD" id="SFLDG01066">
    <property type="entry name" value="organic_radical-activating_enz"/>
    <property type="match status" value="1"/>
</dbReference>
<keyword evidence="9 10" id="KW-0411">Iron-sulfur</keyword>
<dbReference type="HOGENOM" id="CLU_058969_1_0_6"/>
<dbReference type="PANTHER" id="PTHR30352:SF5">
    <property type="entry name" value="PYRUVATE FORMATE-LYASE 1-ACTIVATING ENZYME"/>
    <property type="match status" value="1"/>
</dbReference>
<keyword evidence="8 10" id="KW-0408">Iron</keyword>
<comment type="function">
    <text evidence="10">Activation of pyruvate formate-lyase under anaerobic conditions by generation of an organic free radical, using S-adenosylmethionine and reduced flavodoxin as cosubstrates to produce 5'-deoxy-adenosine.</text>
</comment>
<dbReference type="RefSeq" id="WP_044618842.1">
    <property type="nucleotide sequence ID" value="NZ_CP007142.1"/>
</dbReference>
<evidence type="ECO:0000256" key="5">
    <source>
        <dbReference type="ARBA" id="ARBA00022691"/>
    </source>
</evidence>
<dbReference type="InterPro" id="IPR012839">
    <property type="entry name" value="Organic_radical_activase"/>
</dbReference>
<gene>
    <name evidence="12" type="ORF">YC6258_04925</name>
</gene>
<evidence type="ECO:0000256" key="7">
    <source>
        <dbReference type="ARBA" id="ARBA00023002"/>
    </source>
</evidence>
<dbReference type="PIRSF" id="PIRSF000371">
    <property type="entry name" value="PFL_act_enz"/>
    <property type="match status" value="1"/>
</dbReference>
<name>A0A0C5VQS1_9GAMM</name>
<dbReference type="InterPro" id="IPR012838">
    <property type="entry name" value="PFL1_activating"/>
</dbReference>
<evidence type="ECO:0000256" key="6">
    <source>
        <dbReference type="ARBA" id="ARBA00022723"/>
    </source>
</evidence>
<keyword evidence="12" id="KW-0670">Pyruvate</keyword>
<comment type="catalytic activity">
    <reaction evidence="10">
        <text>glycyl-[formate C-acetyltransferase] + reduced [flavodoxin] + S-adenosyl-L-methionine = glycin-2-yl radical-[formate C-acetyltransferase] + semiquinone [flavodoxin] + 5'-deoxyadenosine + L-methionine + H(+)</text>
        <dbReference type="Rhea" id="RHEA:19225"/>
        <dbReference type="Rhea" id="RHEA-COMP:10622"/>
        <dbReference type="Rhea" id="RHEA-COMP:12190"/>
        <dbReference type="Rhea" id="RHEA-COMP:12191"/>
        <dbReference type="Rhea" id="RHEA-COMP:14480"/>
        <dbReference type="ChEBI" id="CHEBI:15378"/>
        <dbReference type="ChEBI" id="CHEBI:17319"/>
        <dbReference type="ChEBI" id="CHEBI:29947"/>
        <dbReference type="ChEBI" id="CHEBI:32722"/>
        <dbReference type="ChEBI" id="CHEBI:57618"/>
        <dbReference type="ChEBI" id="CHEBI:57844"/>
        <dbReference type="ChEBI" id="CHEBI:59789"/>
        <dbReference type="ChEBI" id="CHEBI:140311"/>
        <dbReference type="EC" id="1.97.1.4"/>
    </reaction>
</comment>
<dbReference type="GO" id="GO:0016829">
    <property type="term" value="F:lyase activity"/>
    <property type="evidence" value="ECO:0007669"/>
    <property type="project" value="UniProtKB-KW"/>
</dbReference>
<dbReference type="InterPro" id="IPR007197">
    <property type="entry name" value="rSAM"/>
</dbReference>
<evidence type="ECO:0000256" key="1">
    <source>
        <dbReference type="ARBA" id="ARBA00002918"/>
    </source>
</evidence>
<keyword evidence="12" id="KW-0456">Lyase</keyword>
<evidence type="ECO:0000313" key="12">
    <source>
        <dbReference type="EMBL" id="AJQ96957.1"/>
    </source>
</evidence>
<comment type="cofactor">
    <cofactor evidence="10">
        <name>[4Fe-4S] cluster</name>
        <dbReference type="ChEBI" id="CHEBI:49883"/>
    </cofactor>
    <text evidence="10">Binds 1 [4Fe-4S] cluster. The cluster is coordinated with 3 cysteines and an exchangeable S-adenosyl-L-methionine.</text>
</comment>
<evidence type="ECO:0000256" key="8">
    <source>
        <dbReference type="ARBA" id="ARBA00023004"/>
    </source>
</evidence>